<dbReference type="InterPro" id="IPR010099">
    <property type="entry name" value="SDR39U1"/>
</dbReference>
<dbReference type="AlphaFoldDB" id="A0A1Y1RP19"/>
<dbReference type="InterPro" id="IPR001509">
    <property type="entry name" value="Epimerase_deHydtase"/>
</dbReference>
<dbReference type="Pfam" id="PF08338">
    <property type="entry name" value="DUF1731"/>
    <property type="match status" value="1"/>
</dbReference>
<feature type="domain" description="DUF1731" evidence="3">
    <location>
        <begin position="421"/>
        <end position="468"/>
    </location>
</feature>
<dbReference type="PANTHER" id="PTHR11092">
    <property type="entry name" value="SUGAR NUCLEOTIDE EPIMERASE RELATED"/>
    <property type="match status" value="1"/>
</dbReference>
<dbReference type="NCBIfam" id="TIGR01777">
    <property type="entry name" value="yfcH"/>
    <property type="match status" value="1"/>
</dbReference>
<dbReference type="RefSeq" id="WP_083092351.1">
    <property type="nucleotide sequence ID" value="NZ_LXWF01000041.1"/>
</dbReference>
<comment type="caution">
    <text evidence="4">The sequence shown here is derived from an EMBL/GenBank/DDBJ whole genome shotgun (WGS) entry which is preliminary data.</text>
</comment>
<dbReference type="InterPro" id="IPR036291">
    <property type="entry name" value="NAD(P)-bd_dom_sf"/>
</dbReference>
<name>A0A1Y1RP19_9MICC</name>
<dbReference type="PANTHER" id="PTHR11092:SF0">
    <property type="entry name" value="EPIMERASE FAMILY PROTEIN SDR39U1"/>
    <property type="match status" value="1"/>
</dbReference>
<organism evidence="4 5">
    <name type="scientific">Rothia nasimurium</name>
    <dbReference type="NCBI Taxonomy" id="85336"/>
    <lineage>
        <taxon>Bacteria</taxon>
        <taxon>Bacillati</taxon>
        <taxon>Actinomycetota</taxon>
        <taxon>Actinomycetes</taxon>
        <taxon>Micrococcales</taxon>
        <taxon>Micrococcaceae</taxon>
        <taxon>Rothia</taxon>
    </lineage>
</organism>
<reference evidence="4 5" key="1">
    <citation type="submission" date="2016-05" db="EMBL/GenBank/DDBJ databases">
        <title>Draft genome sequence of a porcine commensal Rothia nasimurium.</title>
        <authorList>
            <person name="Gaiser R.A."/>
            <person name="Van Baarlen P."/>
            <person name="Wells J.M."/>
        </authorList>
    </citation>
    <scope>NUCLEOTIDE SEQUENCE [LARGE SCALE GENOMIC DNA]</scope>
    <source>
        <strain evidence="4 5">PT-32</strain>
    </source>
</reference>
<dbReference type="OrthoDB" id="9801773at2"/>
<sequence>MPDFTYTATYPYAEETVRTWFMRPGALIRATPHWAGSVVEEGNPNEPGSTARTRVALPLTSGLFTLPWVARHTRASADSFTDELARGPLSTWEHAHDFLSTPGNTLVRDSIAFTVLPAAPGAAKKVGATAERLARAAAQKQLKKVFAARERRIGAELDFQQRYQQEPLTVLVAGASGMVGRQVVALLTGGGHRVRTLVRRAPETEHEFRWDPSAGEIDTSAFEGTDAVIHLGGASINQRFTEENKKKILDSRVESTTLLATTLAELVQQRGAGAAPRVFVCASAVGFYGADRGGEVLTEDQDAGSGFLAQVCQAWEAACEPARAAGVRVVNVRTGLVQSALGGMLRLQLPAFLSGTGGWIGSGQQVQSWISLDDIAGIYVHAVLTEKLEGPVNAVAPSPVTAKTLAKTVGKVLRRPVLLPIPAAVSALALGREGVHELALASQRASADKLLASGYMFFEPELERALAHELTR</sequence>
<dbReference type="Pfam" id="PF01370">
    <property type="entry name" value="Epimerase"/>
    <property type="match status" value="1"/>
</dbReference>
<comment type="similarity">
    <text evidence="1">Belongs to the NAD(P)-dependent epimerase/dehydratase family. SDR39U1 subfamily.</text>
</comment>
<feature type="domain" description="NAD-dependent epimerase/dehydratase" evidence="2">
    <location>
        <begin position="170"/>
        <end position="385"/>
    </location>
</feature>
<keyword evidence="5" id="KW-1185">Reference proteome</keyword>
<dbReference type="InterPro" id="IPR013549">
    <property type="entry name" value="DUF1731"/>
</dbReference>
<dbReference type="EMBL" id="LXWF01000041">
    <property type="protein sequence ID" value="ORC15945.1"/>
    <property type="molecule type" value="Genomic_DNA"/>
</dbReference>
<evidence type="ECO:0000259" key="3">
    <source>
        <dbReference type="Pfam" id="PF08338"/>
    </source>
</evidence>
<dbReference type="SUPFAM" id="SSF55961">
    <property type="entry name" value="Bet v1-like"/>
    <property type="match status" value="1"/>
</dbReference>
<dbReference type="Gene3D" id="3.30.530.20">
    <property type="match status" value="1"/>
</dbReference>
<proteinExistence type="inferred from homology"/>
<dbReference type="Gene3D" id="3.40.50.720">
    <property type="entry name" value="NAD(P)-binding Rossmann-like Domain"/>
    <property type="match status" value="1"/>
</dbReference>
<dbReference type="InterPro" id="IPR023393">
    <property type="entry name" value="START-like_dom_sf"/>
</dbReference>
<evidence type="ECO:0000259" key="2">
    <source>
        <dbReference type="Pfam" id="PF01370"/>
    </source>
</evidence>
<evidence type="ECO:0000313" key="4">
    <source>
        <dbReference type="EMBL" id="ORC15945.1"/>
    </source>
</evidence>
<protein>
    <submittedName>
        <fullName evidence="4">TIGR01777 family protein</fullName>
    </submittedName>
</protein>
<dbReference type="SUPFAM" id="SSF51735">
    <property type="entry name" value="NAD(P)-binding Rossmann-fold domains"/>
    <property type="match status" value="1"/>
</dbReference>
<gene>
    <name evidence="4" type="ORF">A7979_04835</name>
</gene>
<dbReference type="Proteomes" id="UP000192359">
    <property type="component" value="Unassembled WGS sequence"/>
</dbReference>
<evidence type="ECO:0000256" key="1">
    <source>
        <dbReference type="ARBA" id="ARBA00009353"/>
    </source>
</evidence>
<accession>A0A1Y1RP19</accession>
<evidence type="ECO:0000313" key="5">
    <source>
        <dbReference type="Proteomes" id="UP000192359"/>
    </source>
</evidence>